<evidence type="ECO:0000313" key="1">
    <source>
        <dbReference type="EMBL" id="MDV2482600.1"/>
    </source>
</evidence>
<comment type="caution">
    <text evidence="1">The sequence shown here is derived from an EMBL/GenBank/DDBJ whole genome shotgun (WGS) entry which is preliminary data.</text>
</comment>
<dbReference type="Pfam" id="PF07927">
    <property type="entry name" value="HicA_toxin"/>
    <property type="match status" value="1"/>
</dbReference>
<proteinExistence type="predicted"/>
<dbReference type="RefSeq" id="WP_317065707.1">
    <property type="nucleotide sequence ID" value="NZ_WBKO01000002.1"/>
</dbReference>
<name>A0ABU3X487_9EURY</name>
<sequence>MERRQAYENLKRNPKSVRFEDLCRAAEAFGFRFRGKKGSHRIYVREGVAEILNFQNVGGKAKPYQVRQLLKVIENYNLLEDEDAA</sequence>
<keyword evidence="2" id="KW-1185">Reference proteome</keyword>
<dbReference type="Proteomes" id="UP001281203">
    <property type="component" value="Unassembled WGS sequence"/>
</dbReference>
<dbReference type="SUPFAM" id="SSF54786">
    <property type="entry name" value="YcfA/nrd intein domain"/>
    <property type="match status" value="1"/>
</dbReference>
<dbReference type="InterPro" id="IPR012933">
    <property type="entry name" value="HicA_mRNA_interferase"/>
</dbReference>
<protein>
    <submittedName>
        <fullName evidence="1">Type II toxin-antitoxin system HicA family toxin</fullName>
    </submittedName>
</protein>
<dbReference type="EMBL" id="WBKO01000002">
    <property type="protein sequence ID" value="MDV2482600.1"/>
    <property type="molecule type" value="Genomic_DNA"/>
</dbReference>
<organism evidence="1 2">
    <name type="scientific">Methanoculleus caldifontis</name>
    <dbReference type="NCBI Taxonomy" id="2651577"/>
    <lineage>
        <taxon>Archaea</taxon>
        <taxon>Methanobacteriati</taxon>
        <taxon>Methanobacteriota</taxon>
        <taxon>Stenosarchaea group</taxon>
        <taxon>Methanomicrobia</taxon>
        <taxon>Methanomicrobiales</taxon>
        <taxon>Methanomicrobiaceae</taxon>
        <taxon>Methanoculleus</taxon>
    </lineage>
</organism>
<evidence type="ECO:0000313" key="2">
    <source>
        <dbReference type="Proteomes" id="UP001281203"/>
    </source>
</evidence>
<gene>
    <name evidence="1" type="ORF">F8E02_11420</name>
</gene>
<accession>A0ABU3X487</accession>
<reference evidence="1 2" key="1">
    <citation type="submission" date="2019-10" db="EMBL/GenBank/DDBJ databases">
        <title>Isolation and characterization of Methanoculleus sp. Wushi-C6 from a hot spring well.</title>
        <authorList>
            <person name="Chen S.-C."/>
            <person name="Lan Z.-H."/>
            <person name="You Y.-T."/>
            <person name="Lai M.-C."/>
        </authorList>
    </citation>
    <scope>NUCLEOTIDE SEQUENCE [LARGE SCALE GENOMIC DNA]</scope>
    <source>
        <strain evidence="1 2">Wushi-C6</strain>
    </source>
</reference>